<evidence type="ECO:0000313" key="2">
    <source>
        <dbReference type="EMBL" id="KIR45031.1"/>
    </source>
</evidence>
<sequence>MILPGPVIVMIVVQEQEIVKVLLRYRGWAWLTCWANSTFFQIQPLACTSSINHQTPRPSTFRKHPTYTGCSSRVTSLYKPTSHPISSSLQPLHPPTLSWLSRISHGNRSSAPPTSTTQLPNSNSAKCTNTPISAACMILPLVLLGTRLQAKTGIWKQIWH</sequence>
<dbReference type="AlphaFoldDB" id="A0A0D0VBV4"/>
<protein>
    <submittedName>
        <fullName evidence="2">Uncharacterized protein</fullName>
    </submittedName>
</protein>
<proteinExistence type="predicted"/>
<reference evidence="2" key="1">
    <citation type="submission" date="2015-01" db="EMBL/GenBank/DDBJ databases">
        <title>The Genome Sequence of Cryptococcus gattii CA1280.</title>
        <authorList>
            <consortium name="The Broad Institute Genomics Platform"/>
            <person name="Cuomo C."/>
            <person name="Litvintseva A."/>
            <person name="Chen Y."/>
            <person name="Heitman J."/>
            <person name="Sun S."/>
            <person name="Springer D."/>
            <person name="Dromer F."/>
            <person name="Young S."/>
            <person name="Zeng Q."/>
            <person name="Gargeya S."/>
            <person name="Abouelleil A."/>
            <person name="Alvarado L."/>
            <person name="Chapman S.B."/>
            <person name="Gainer-Dewar J."/>
            <person name="Goldberg J."/>
            <person name="Griggs A."/>
            <person name="Gujja S."/>
            <person name="Hansen M."/>
            <person name="Howarth C."/>
            <person name="Imamovic A."/>
            <person name="Larimer J."/>
            <person name="Murphy C."/>
            <person name="Naylor J."/>
            <person name="Pearson M."/>
            <person name="Priest M."/>
            <person name="Roberts A."/>
            <person name="Saif S."/>
            <person name="Shea T."/>
            <person name="Sykes S."/>
            <person name="Wortman J."/>
            <person name="Nusbaum C."/>
            <person name="Birren B."/>
        </authorList>
    </citation>
    <scope>NUCLEOTIDE SEQUENCE [LARGE SCALE GENOMIC DNA]</scope>
    <source>
        <strain evidence="2">CA1280</strain>
    </source>
</reference>
<organism evidence="2">
    <name type="scientific">Cryptococcus bacillisporus CA1280</name>
    <dbReference type="NCBI Taxonomy" id="1296109"/>
    <lineage>
        <taxon>Eukaryota</taxon>
        <taxon>Fungi</taxon>
        <taxon>Dikarya</taxon>
        <taxon>Basidiomycota</taxon>
        <taxon>Agaricomycotina</taxon>
        <taxon>Tremellomycetes</taxon>
        <taxon>Tremellales</taxon>
        <taxon>Cryptococcaceae</taxon>
        <taxon>Cryptococcus</taxon>
        <taxon>Cryptococcus gattii species complex</taxon>
    </lineage>
</organism>
<accession>A0A0D0VBV4</accession>
<evidence type="ECO:0000256" key="1">
    <source>
        <dbReference type="SAM" id="MobiDB-lite"/>
    </source>
</evidence>
<dbReference type="HOGENOM" id="CLU_1652076_0_0_1"/>
<dbReference type="EMBL" id="KN847992">
    <property type="protein sequence ID" value="KIR45031.1"/>
    <property type="molecule type" value="Genomic_DNA"/>
</dbReference>
<name>A0A0D0VBV4_CRYGA</name>
<feature type="region of interest" description="Disordered" evidence="1">
    <location>
        <begin position="105"/>
        <end position="124"/>
    </location>
</feature>
<gene>
    <name evidence="2" type="ORF">I312_05806</name>
</gene>